<dbReference type="AlphaFoldDB" id="A0A072NX20"/>
<sequence>MSIRITDKPQPGVACDIPSHSYQFTFEPNTQWSKFFSGGEEILQYVRGVADKYGITNKVEFQTRVAGAEWNEEEGEWVVKVVKGAQSERRVFDVVVNATGCLNNCKWPDIEGLQDFEDSYSPEELKQSHEDQAHYWRYRKEIERSVNLDHACLFPNTPSALITKERIVENMKRKLAKKPELYGLLVPGFVQDAGDSRPDAIITEDGKSRPVDGIVYATGFETSFIPRFPVFGQNGTTLANQWKKYSSAYLSLAQPNFPNYFTVGGPNSATSGGSLLIIFESVIGYIVKAVQKIAREHIKCMVVKQHSLNEWEEYVDAYFPGTVHIEECPSWYKAGETNHRVVGLWPGSSLHARKTLETPRWEDF</sequence>
<organism evidence="3 4">
    <name type="scientific">Exophiala aquamarina CBS 119918</name>
    <dbReference type="NCBI Taxonomy" id="1182545"/>
    <lineage>
        <taxon>Eukaryota</taxon>
        <taxon>Fungi</taxon>
        <taxon>Dikarya</taxon>
        <taxon>Ascomycota</taxon>
        <taxon>Pezizomycotina</taxon>
        <taxon>Eurotiomycetes</taxon>
        <taxon>Chaetothyriomycetidae</taxon>
        <taxon>Chaetothyriales</taxon>
        <taxon>Herpotrichiellaceae</taxon>
        <taxon>Exophiala</taxon>
    </lineage>
</organism>
<dbReference type="GeneID" id="25287394"/>
<dbReference type="InterPro" id="IPR036188">
    <property type="entry name" value="FAD/NAD-bd_sf"/>
</dbReference>
<dbReference type="Gene3D" id="3.50.50.60">
    <property type="entry name" value="FAD/NAD(P)-binding domain"/>
    <property type="match status" value="2"/>
</dbReference>
<comment type="cofactor">
    <cofactor evidence="1">
        <name>FAD</name>
        <dbReference type="ChEBI" id="CHEBI:57692"/>
    </cofactor>
</comment>
<evidence type="ECO:0008006" key="5">
    <source>
        <dbReference type="Google" id="ProtNLM"/>
    </source>
</evidence>
<dbReference type="PANTHER" id="PTHR42877:SF7">
    <property type="entry name" value="FLAVIN-BINDING MONOOXYGENASE-RELATED"/>
    <property type="match status" value="1"/>
</dbReference>
<proteinExistence type="inferred from homology"/>
<keyword evidence="4" id="KW-1185">Reference proteome</keyword>
<accession>A0A072NX20</accession>
<dbReference type="HOGENOM" id="CLU_006937_6_3_1"/>
<dbReference type="PANTHER" id="PTHR42877">
    <property type="entry name" value="L-ORNITHINE N(5)-MONOOXYGENASE-RELATED"/>
    <property type="match status" value="1"/>
</dbReference>
<name>A0A072NX20_9EURO</name>
<dbReference type="Proteomes" id="UP000027920">
    <property type="component" value="Unassembled WGS sequence"/>
</dbReference>
<evidence type="ECO:0000313" key="4">
    <source>
        <dbReference type="Proteomes" id="UP000027920"/>
    </source>
</evidence>
<dbReference type="RefSeq" id="XP_013254173.1">
    <property type="nucleotide sequence ID" value="XM_013398719.1"/>
</dbReference>
<dbReference type="OrthoDB" id="4130824at2759"/>
<comment type="similarity">
    <text evidence="2">Belongs to the FAD-binding monooxygenase family.</text>
</comment>
<gene>
    <name evidence="3" type="ORF">A1O9_12500</name>
</gene>
<evidence type="ECO:0000313" key="3">
    <source>
        <dbReference type="EMBL" id="KEF51583.1"/>
    </source>
</evidence>
<dbReference type="SUPFAM" id="SSF51905">
    <property type="entry name" value="FAD/NAD(P)-binding domain"/>
    <property type="match status" value="2"/>
</dbReference>
<reference evidence="3 4" key="1">
    <citation type="submission" date="2013-03" db="EMBL/GenBank/DDBJ databases">
        <title>The Genome Sequence of Exophiala aquamarina CBS 119918.</title>
        <authorList>
            <consortium name="The Broad Institute Genomics Platform"/>
            <person name="Cuomo C."/>
            <person name="de Hoog S."/>
            <person name="Gorbushina A."/>
            <person name="Walker B."/>
            <person name="Young S.K."/>
            <person name="Zeng Q."/>
            <person name="Gargeya S."/>
            <person name="Fitzgerald M."/>
            <person name="Haas B."/>
            <person name="Abouelleil A."/>
            <person name="Allen A.W."/>
            <person name="Alvarado L."/>
            <person name="Arachchi H.M."/>
            <person name="Berlin A.M."/>
            <person name="Chapman S.B."/>
            <person name="Gainer-Dewar J."/>
            <person name="Goldberg J."/>
            <person name="Griggs A."/>
            <person name="Gujja S."/>
            <person name="Hansen M."/>
            <person name="Howarth C."/>
            <person name="Imamovic A."/>
            <person name="Ireland A."/>
            <person name="Larimer J."/>
            <person name="McCowan C."/>
            <person name="Murphy C."/>
            <person name="Pearson M."/>
            <person name="Poon T.W."/>
            <person name="Priest M."/>
            <person name="Roberts A."/>
            <person name="Saif S."/>
            <person name="Shea T."/>
            <person name="Sisk P."/>
            <person name="Sykes S."/>
            <person name="Wortman J."/>
            <person name="Nusbaum C."/>
            <person name="Birren B."/>
        </authorList>
    </citation>
    <scope>NUCLEOTIDE SEQUENCE [LARGE SCALE GENOMIC DNA]</scope>
    <source>
        <strain evidence="3 4">CBS 119918</strain>
    </source>
</reference>
<dbReference type="STRING" id="1182545.A0A072NX20"/>
<dbReference type="InterPro" id="IPR051209">
    <property type="entry name" value="FAD-bind_Monooxygenase_sf"/>
</dbReference>
<evidence type="ECO:0000256" key="1">
    <source>
        <dbReference type="ARBA" id="ARBA00001974"/>
    </source>
</evidence>
<dbReference type="VEuPathDB" id="FungiDB:A1O9_12500"/>
<comment type="caution">
    <text evidence="3">The sequence shown here is derived from an EMBL/GenBank/DDBJ whole genome shotgun (WGS) entry which is preliminary data.</text>
</comment>
<feature type="non-terminal residue" evidence="3">
    <location>
        <position position="364"/>
    </location>
</feature>
<evidence type="ECO:0000256" key="2">
    <source>
        <dbReference type="ARBA" id="ARBA00010139"/>
    </source>
</evidence>
<dbReference type="EMBL" id="AMGV01000023">
    <property type="protein sequence ID" value="KEF51583.1"/>
    <property type="molecule type" value="Genomic_DNA"/>
</dbReference>
<protein>
    <recommendedName>
        <fullName evidence="5">FAD/NAD(P)-binding domain-containing protein</fullName>
    </recommendedName>
</protein>